<evidence type="ECO:0000256" key="1">
    <source>
        <dbReference type="SAM" id="MobiDB-lite"/>
    </source>
</evidence>
<accession>A0A8F8PKI4</accession>
<reference evidence="2" key="1">
    <citation type="submission" date="2021-06" db="EMBL/GenBank/DDBJ databases">
        <authorList>
            <person name="Rolland C."/>
        </authorList>
    </citation>
    <scope>NUCLEOTIDE SEQUENCE</scope>
    <source>
        <strain evidence="2">347.936635</strain>
    </source>
</reference>
<protein>
    <submittedName>
        <fullName evidence="2">Uncharacterized protein</fullName>
    </submittedName>
</protein>
<feature type="compositionally biased region" description="Polar residues" evidence="1">
    <location>
        <begin position="394"/>
        <end position="408"/>
    </location>
</feature>
<dbReference type="EMBL" id="MZ420154">
    <property type="protein sequence ID" value="QYA18801.1"/>
    <property type="molecule type" value="Genomic_DNA"/>
</dbReference>
<feature type="region of interest" description="Disordered" evidence="1">
    <location>
        <begin position="590"/>
        <end position="614"/>
    </location>
</feature>
<sequence>MEILGIVAAGVGLKKLRDYIQDNKGDVDDLPVSNIDSSIDMTPPLPLQVPVNQYPYTQELQPQVAVQGFGAPDLSYQLPMRKSGGMPPTHSTYATVDTDPQNIQWSNPSAYMNGHQVSSDNNDYSFDANSVEGFNASNFQQMNPTAYEDGILPVAYGSFDGNVLRQDALEPHLFMPRKTEVSQAMMRAPPQVQTNVHGNAPTHIEDHDRILEQTKFLSGKGALNHYRPDSGSGFASGELITQRVPNTTRIFPIIPAKQGVQITGRMGNPSNAAGKVGSEYSTGRGPLGELREARNAFVSEYERVPFPTPTQQTSQAARVGQVILKETQRQTTEIAWMGPAGNGEKNQAALRVEQPFVKPKNLISTEIVGTVGVAEFGRGGYQNVEINLKDNNRDSTGNVGTEHIQQPGTRAGERGSYQSVEVELKMRNINLTELKSTEHVQQPGTRANERGAYTGLEFDLKNQNRDTTGTVGTEHVQQPGTRSNERGVYTNLEVILPTTLRQLTSAEKVGAVGTTANDRGAYQNIQYDLDATNRETTSLEQPGAPGQSNGLGTYSNIDVDLTATNRTTMSTAELVGAPHNAQKGAAAAYNSSYNERTNNRSTPGYEDGRPAGPSIAHNSVADWRMEQRINNHDQPYTLKDVDTFNERVPVGNRTGAMQYNQNYPVPETRRVSPLQVRTINPEMLNALRSNPYTQPITNDAPPRPF</sequence>
<feature type="compositionally biased region" description="Polar residues" evidence="1">
    <location>
        <begin position="590"/>
        <end position="602"/>
    </location>
</feature>
<feature type="compositionally biased region" description="Polar residues" evidence="1">
    <location>
        <begin position="465"/>
        <end position="482"/>
    </location>
</feature>
<gene>
    <name evidence="2" type="ORF">KOM_12_533</name>
</gene>
<proteinExistence type="predicted"/>
<evidence type="ECO:0000313" key="2">
    <source>
        <dbReference type="EMBL" id="QYA18801.1"/>
    </source>
</evidence>
<feature type="region of interest" description="Disordered" evidence="1">
    <location>
        <begin position="463"/>
        <end position="483"/>
    </location>
</feature>
<feature type="region of interest" description="Disordered" evidence="1">
    <location>
        <begin position="388"/>
        <end position="416"/>
    </location>
</feature>
<organism evidence="2">
    <name type="scientific">Clandestinovirus</name>
    <dbReference type="NCBI Taxonomy" id="2831644"/>
    <lineage>
        <taxon>Viruses</taxon>
    </lineage>
</organism>
<name>A0A8F8PKI4_9VIRU</name>